<comment type="caution">
    <text evidence="2">The sequence shown here is derived from an EMBL/GenBank/DDBJ whole genome shotgun (WGS) entry which is preliminary data.</text>
</comment>
<reference evidence="2 3" key="1">
    <citation type="submission" date="2019-05" db="EMBL/GenBank/DDBJ databases">
        <title>Another draft genome of Portunus trituberculatus and its Hox gene families provides insights of decapod evolution.</title>
        <authorList>
            <person name="Jeong J.-H."/>
            <person name="Song I."/>
            <person name="Kim S."/>
            <person name="Choi T."/>
            <person name="Kim D."/>
            <person name="Ryu S."/>
            <person name="Kim W."/>
        </authorList>
    </citation>
    <scope>NUCLEOTIDE SEQUENCE [LARGE SCALE GENOMIC DNA]</scope>
    <source>
        <tissue evidence="2">Muscle</tissue>
    </source>
</reference>
<gene>
    <name evidence="2" type="ORF">E2C01_096577</name>
</gene>
<protein>
    <submittedName>
        <fullName evidence="2">Uncharacterized protein</fullName>
    </submittedName>
</protein>
<feature type="region of interest" description="Disordered" evidence="1">
    <location>
        <begin position="1"/>
        <end position="35"/>
    </location>
</feature>
<proteinExistence type="predicted"/>
<dbReference type="AlphaFoldDB" id="A0A5B7K8L8"/>
<feature type="compositionally biased region" description="Polar residues" evidence="1">
    <location>
        <begin position="8"/>
        <end position="21"/>
    </location>
</feature>
<evidence type="ECO:0000256" key="1">
    <source>
        <dbReference type="SAM" id="MobiDB-lite"/>
    </source>
</evidence>
<sequence>MFAHLKRNWSSSSGQSATSRPSAILPPPSLAGERASYEGGASYSQYLMNTTNPSLDTLSPKHRLAGLRNVKLSVYRVSAGWHVCCGVFI</sequence>
<keyword evidence="3" id="KW-1185">Reference proteome</keyword>
<dbReference type="OrthoDB" id="68020at2759"/>
<name>A0A5B7K8L8_PORTR</name>
<accession>A0A5B7K8L8</accession>
<evidence type="ECO:0000313" key="2">
    <source>
        <dbReference type="EMBL" id="MPD01065.1"/>
    </source>
</evidence>
<evidence type="ECO:0000313" key="3">
    <source>
        <dbReference type="Proteomes" id="UP000324222"/>
    </source>
</evidence>
<organism evidence="2 3">
    <name type="scientific">Portunus trituberculatus</name>
    <name type="common">Swimming crab</name>
    <name type="synonym">Neptunus trituberculatus</name>
    <dbReference type="NCBI Taxonomy" id="210409"/>
    <lineage>
        <taxon>Eukaryota</taxon>
        <taxon>Metazoa</taxon>
        <taxon>Ecdysozoa</taxon>
        <taxon>Arthropoda</taxon>
        <taxon>Crustacea</taxon>
        <taxon>Multicrustacea</taxon>
        <taxon>Malacostraca</taxon>
        <taxon>Eumalacostraca</taxon>
        <taxon>Eucarida</taxon>
        <taxon>Decapoda</taxon>
        <taxon>Pleocyemata</taxon>
        <taxon>Brachyura</taxon>
        <taxon>Eubrachyura</taxon>
        <taxon>Portunoidea</taxon>
        <taxon>Portunidae</taxon>
        <taxon>Portuninae</taxon>
        <taxon>Portunus</taxon>
    </lineage>
</organism>
<dbReference type="EMBL" id="VSRR010125623">
    <property type="protein sequence ID" value="MPD01065.1"/>
    <property type="molecule type" value="Genomic_DNA"/>
</dbReference>
<dbReference type="Proteomes" id="UP000324222">
    <property type="component" value="Unassembled WGS sequence"/>
</dbReference>